<dbReference type="EMBL" id="JAUIZM010000001">
    <property type="protein sequence ID" value="KAK1405677.1"/>
    <property type="molecule type" value="Genomic_DNA"/>
</dbReference>
<dbReference type="AlphaFoldDB" id="A0AAD8NEA1"/>
<sequence>MKIMHECQSDHENSSKKRKLEDSQAVATEIFEKHKIKRTCSFPFDANLNLETTSPTWEWQRYLDIKSGHVYFYNTRTRKNSPRFLNEPELPNPCGMSLELDLNLPCGSARKKVNDNSCNELQSFGDLINNSSKDEKKNDGLRRSPSWLAFEADQKEMVTAVCKKCHMLVMMCKSSPACPNCKFMHPPDQNLSSLFAPNVKPLVLKSV</sequence>
<name>A0AAD8NEA1_9APIA</name>
<feature type="region of interest" description="Disordered" evidence="1">
    <location>
        <begin position="1"/>
        <end position="22"/>
    </location>
</feature>
<comment type="caution">
    <text evidence="2">The sequence shown here is derived from an EMBL/GenBank/DDBJ whole genome shotgun (WGS) entry which is preliminary data.</text>
</comment>
<dbReference type="PANTHER" id="PTHR14791">
    <property type="entry name" value="BOMB/KIRA PROTEINS"/>
    <property type="match status" value="1"/>
</dbReference>
<gene>
    <name evidence="2" type="ORF">POM88_005282</name>
</gene>
<dbReference type="Proteomes" id="UP001237642">
    <property type="component" value="Unassembled WGS sequence"/>
</dbReference>
<organism evidence="2 3">
    <name type="scientific">Heracleum sosnowskyi</name>
    <dbReference type="NCBI Taxonomy" id="360622"/>
    <lineage>
        <taxon>Eukaryota</taxon>
        <taxon>Viridiplantae</taxon>
        <taxon>Streptophyta</taxon>
        <taxon>Embryophyta</taxon>
        <taxon>Tracheophyta</taxon>
        <taxon>Spermatophyta</taxon>
        <taxon>Magnoliopsida</taxon>
        <taxon>eudicotyledons</taxon>
        <taxon>Gunneridae</taxon>
        <taxon>Pentapetalae</taxon>
        <taxon>asterids</taxon>
        <taxon>campanulids</taxon>
        <taxon>Apiales</taxon>
        <taxon>Apiaceae</taxon>
        <taxon>Apioideae</taxon>
        <taxon>apioid superclade</taxon>
        <taxon>Tordylieae</taxon>
        <taxon>Tordyliinae</taxon>
        <taxon>Heracleum</taxon>
    </lineage>
</organism>
<dbReference type="InterPro" id="IPR051105">
    <property type="entry name" value="WWC/KIBRA_Hippo_Reg"/>
</dbReference>
<proteinExistence type="predicted"/>
<keyword evidence="3" id="KW-1185">Reference proteome</keyword>
<reference evidence="2" key="1">
    <citation type="submission" date="2023-02" db="EMBL/GenBank/DDBJ databases">
        <title>Genome of toxic invasive species Heracleum sosnowskyi carries increased number of genes despite the absence of recent whole-genome duplications.</title>
        <authorList>
            <person name="Schelkunov M."/>
            <person name="Shtratnikova V."/>
            <person name="Makarenko M."/>
            <person name="Klepikova A."/>
            <person name="Omelchenko D."/>
            <person name="Novikova G."/>
            <person name="Obukhova E."/>
            <person name="Bogdanov V."/>
            <person name="Penin A."/>
            <person name="Logacheva M."/>
        </authorList>
    </citation>
    <scope>NUCLEOTIDE SEQUENCE</scope>
    <source>
        <strain evidence="2">Hsosn_3</strain>
        <tissue evidence="2">Leaf</tissue>
    </source>
</reference>
<dbReference type="PANTHER" id="PTHR14791:SF42">
    <property type="entry name" value="F16L1.2 PROTEIN"/>
    <property type="match status" value="1"/>
</dbReference>
<protein>
    <submittedName>
        <fullName evidence="2">WW domain-containing protein</fullName>
    </submittedName>
</protein>
<reference evidence="2" key="2">
    <citation type="submission" date="2023-05" db="EMBL/GenBank/DDBJ databases">
        <authorList>
            <person name="Schelkunov M.I."/>
        </authorList>
    </citation>
    <scope>NUCLEOTIDE SEQUENCE</scope>
    <source>
        <strain evidence="2">Hsosn_3</strain>
        <tissue evidence="2">Leaf</tissue>
    </source>
</reference>
<evidence type="ECO:0000313" key="2">
    <source>
        <dbReference type="EMBL" id="KAK1405677.1"/>
    </source>
</evidence>
<evidence type="ECO:0000256" key="1">
    <source>
        <dbReference type="SAM" id="MobiDB-lite"/>
    </source>
</evidence>
<accession>A0AAD8NEA1</accession>
<evidence type="ECO:0000313" key="3">
    <source>
        <dbReference type="Proteomes" id="UP001237642"/>
    </source>
</evidence>